<comment type="caution">
    <text evidence="1">The sequence shown here is derived from an EMBL/GenBank/DDBJ whole genome shotgun (WGS) entry which is preliminary data.</text>
</comment>
<dbReference type="EMBL" id="CAXAJV020001292">
    <property type="protein sequence ID" value="CAL7940975.1"/>
    <property type="molecule type" value="Genomic_DNA"/>
</dbReference>
<dbReference type="Proteomes" id="UP001642520">
    <property type="component" value="Unassembled WGS sequence"/>
</dbReference>
<sequence>MQLEVPISLMPITVLKESEQMSEEVRASSGDLDVIGHATERTKEANPYPGVATHLHQAYSDRAEVQTCIRRSLGPRDFTRRTSSTHGIILGQQ</sequence>
<organism evidence="1 2">
    <name type="scientific">Xylocopa violacea</name>
    <name type="common">Violet carpenter bee</name>
    <name type="synonym">Apis violacea</name>
    <dbReference type="NCBI Taxonomy" id="135666"/>
    <lineage>
        <taxon>Eukaryota</taxon>
        <taxon>Metazoa</taxon>
        <taxon>Ecdysozoa</taxon>
        <taxon>Arthropoda</taxon>
        <taxon>Hexapoda</taxon>
        <taxon>Insecta</taxon>
        <taxon>Pterygota</taxon>
        <taxon>Neoptera</taxon>
        <taxon>Endopterygota</taxon>
        <taxon>Hymenoptera</taxon>
        <taxon>Apocrita</taxon>
        <taxon>Aculeata</taxon>
        <taxon>Apoidea</taxon>
        <taxon>Anthophila</taxon>
        <taxon>Apidae</taxon>
        <taxon>Xylocopa</taxon>
        <taxon>Xylocopa</taxon>
    </lineage>
</organism>
<evidence type="ECO:0000313" key="1">
    <source>
        <dbReference type="EMBL" id="CAL7940975.1"/>
    </source>
</evidence>
<accession>A0ABP1NIY7</accession>
<keyword evidence="2" id="KW-1185">Reference proteome</keyword>
<proteinExistence type="predicted"/>
<protein>
    <submittedName>
        <fullName evidence="1">Uncharacterized protein</fullName>
    </submittedName>
</protein>
<name>A0ABP1NIY7_XYLVO</name>
<reference evidence="1 2" key="1">
    <citation type="submission" date="2024-08" db="EMBL/GenBank/DDBJ databases">
        <authorList>
            <person name="Will J Nash"/>
            <person name="Angela Man"/>
            <person name="Seanna McTaggart"/>
            <person name="Kendall Baker"/>
            <person name="Tom Barker"/>
            <person name="Leah Catchpole"/>
            <person name="Alex Durrant"/>
            <person name="Karim Gharbi"/>
            <person name="Naomi Irish"/>
            <person name="Gemy Kaithakottil"/>
            <person name="Debby Ku"/>
            <person name="Aaliyah Providence"/>
            <person name="Felix Shaw"/>
            <person name="David Swarbreck"/>
            <person name="Chris Watkins"/>
            <person name="Ann M. McCartney"/>
            <person name="Giulio Formenti"/>
            <person name="Alice Mouton"/>
            <person name="Noel Vella"/>
            <person name="Bjorn M von Reumont"/>
            <person name="Adriana Vella"/>
            <person name="Wilfried Haerty"/>
        </authorList>
    </citation>
    <scope>NUCLEOTIDE SEQUENCE [LARGE SCALE GENOMIC DNA]</scope>
</reference>
<evidence type="ECO:0000313" key="2">
    <source>
        <dbReference type="Proteomes" id="UP001642520"/>
    </source>
</evidence>
<gene>
    <name evidence="1" type="ORF">XYLVIOL_LOCUS4746</name>
</gene>